<keyword evidence="4" id="KW-1185">Reference proteome</keyword>
<evidence type="ECO:0000256" key="2">
    <source>
        <dbReference type="SAM" id="MobiDB-lite"/>
    </source>
</evidence>
<feature type="compositionally biased region" description="Low complexity" evidence="2">
    <location>
        <begin position="188"/>
        <end position="199"/>
    </location>
</feature>
<gene>
    <name evidence="3" type="ORF">CYCCA115_LOCUS23871</name>
</gene>
<organism evidence="3 4">
    <name type="scientific">Cylindrotheca closterium</name>
    <dbReference type="NCBI Taxonomy" id="2856"/>
    <lineage>
        <taxon>Eukaryota</taxon>
        <taxon>Sar</taxon>
        <taxon>Stramenopiles</taxon>
        <taxon>Ochrophyta</taxon>
        <taxon>Bacillariophyta</taxon>
        <taxon>Bacillariophyceae</taxon>
        <taxon>Bacillariophycidae</taxon>
        <taxon>Bacillariales</taxon>
        <taxon>Bacillariaceae</taxon>
        <taxon>Cylindrotheca</taxon>
    </lineage>
</organism>
<evidence type="ECO:0000313" key="4">
    <source>
        <dbReference type="Proteomes" id="UP001295423"/>
    </source>
</evidence>
<dbReference type="AlphaFoldDB" id="A0AAD2GCN0"/>
<proteinExistence type="predicted"/>
<feature type="coiled-coil region" evidence="1">
    <location>
        <begin position="476"/>
        <end position="574"/>
    </location>
</feature>
<keyword evidence="1" id="KW-0175">Coiled coil</keyword>
<feature type="region of interest" description="Disordered" evidence="2">
    <location>
        <begin position="650"/>
        <end position="679"/>
    </location>
</feature>
<feature type="coiled-coil region" evidence="1">
    <location>
        <begin position="280"/>
        <end position="422"/>
    </location>
</feature>
<dbReference type="EMBL" id="CAKOGP040002425">
    <property type="protein sequence ID" value="CAJ1969756.1"/>
    <property type="molecule type" value="Genomic_DNA"/>
</dbReference>
<protein>
    <submittedName>
        <fullName evidence="3">Uncharacterized protein</fullName>
    </submittedName>
</protein>
<name>A0AAD2GCN0_9STRA</name>
<feature type="region of interest" description="Disordered" evidence="2">
    <location>
        <begin position="74"/>
        <end position="125"/>
    </location>
</feature>
<reference evidence="3" key="1">
    <citation type="submission" date="2023-08" db="EMBL/GenBank/DDBJ databases">
        <authorList>
            <person name="Audoor S."/>
            <person name="Bilcke G."/>
        </authorList>
    </citation>
    <scope>NUCLEOTIDE SEQUENCE</scope>
</reference>
<evidence type="ECO:0000256" key="1">
    <source>
        <dbReference type="SAM" id="Coils"/>
    </source>
</evidence>
<feature type="compositionally biased region" description="Low complexity" evidence="2">
    <location>
        <begin position="80"/>
        <end position="118"/>
    </location>
</feature>
<dbReference type="Proteomes" id="UP001295423">
    <property type="component" value="Unassembled WGS sequence"/>
</dbReference>
<feature type="region of interest" description="Disordered" evidence="2">
    <location>
        <begin position="180"/>
        <end position="199"/>
    </location>
</feature>
<evidence type="ECO:0000313" key="3">
    <source>
        <dbReference type="EMBL" id="CAJ1969756.1"/>
    </source>
</evidence>
<feature type="region of interest" description="Disordered" evidence="2">
    <location>
        <begin position="737"/>
        <end position="768"/>
    </location>
</feature>
<sequence>MESILDSSGTPGPPPYLQDVLEVMEEGTKKSMKKDFVSLDDFIRSTSQKAKILENHEDTNTLKNDFTSRAKILKEIEEASSSGDSGQSESDSESDTSSVTSGVSSSDNDSMSFKSASSVATSDVYLQDSASEVTKPKTTADPCAGDIDHWAGETKLMGVTEMEIDLSETTLADEMNQYKAHDQDDDNCSSSDYSSAVSDVSDDDSTCSFQSSVLDEITDEDESVQKKESKVRFIQKVKFAEDVATIEDADKCFQLDFLRSKLQFSTFQASLLETAFKGMNKRKDQRIVQLEQALAASEDMVAGLIDEANSQNNEREIAESMLENARERIAKQSEKIAKQSEKIGSLKFDIMAKDDVHCHLLDAFDKYESKNQEIASLEETVDQLKANQIKNDADNVEVVGRLEEAHQEMKLLTTENAFLKDAMTSLQSTVPKLESDYKILKAKYVLQEHLAKVNNRKRKETTALFGLMKRRLVEKVESLDRQSHVLTNRLEQHLEEQKKEAVQKELLQYQLQAANERLHRFQKAAKKAAKHSEQGVEKQVIAQVVNKERVKSDLNSSEKVTKALESKLEQMKMQTKDKEVVSLQAKLRFANAKESLLSKALSIKNSDNMEQEDRLKEMSEKLASLRSNLCMKLSENQLLVAKLQELEEQKKEHSEAVVETTSNPSESEKSADSTMKPKSCNRKVNSLEAELSLLQVPDVIIADATLVDSWSVEESEKILDDFDDLIKTSVANEEAGLASKVKNDKEEDEEEWDFLSHSSPMEQQELWC</sequence>
<accession>A0AAD2GCN0</accession>
<comment type="caution">
    <text evidence="3">The sequence shown here is derived from an EMBL/GenBank/DDBJ whole genome shotgun (WGS) entry which is preliminary data.</text>
</comment>